<evidence type="ECO:0000313" key="8">
    <source>
        <dbReference type="Proteomes" id="UP000228758"/>
    </source>
</evidence>
<dbReference type="InterPro" id="IPR006094">
    <property type="entry name" value="Oxid_FAD_bind_N"/>
</dbReference>
<proteinExistence type="inferred from homology"/>
<protein>
    <submittedName>
        <fullName evidence="7">FAD/FMN-containing dehydrogenase</fullName>
    </submittedName>
</protein>
<dbReference type="AlphaFoldDB" id="A0A2M9CM46"/>
<evidence type="ECO:0000256" key="2">
    <source>
        <dbReference type="ARBA" id="ARBA00005466"/>
    </source>
</evidence>
<dbReference type="Gene3D" id="3.40.462.20">
    <property type="match status" value="1"/>
</dbReference>
<evidence type="ECO:0000313" key="7">
    <source>
        <dbReference type="EMBL" id="PJJ72962.1"/>
    </source>
</evidence>
<keyword evidence="8" id="KW-1185">Reference proteome</keyword>
<name>A0A2M9CM46_9MICO</name>
<evidence type="ECO:0000256" key="5">
    <source>
        <dbReference type="ARBA" id="ARBA00023002"/>
    </source>
</evidence>
<dbReference type="PANTHER" id="PTHR42973:SF39">
    <property type="entry name" value="FAD-BINDING PCMH-TYPE DOMAIN-CONTAINING PROTEIN"/>
    <property type="match status" value="1"/>
</dbReference>
<dbReference type="PROSITE" id="PS51387">
    <property type="entry name" value="FAD_PCMH"/>
    <property type="match status" value="1"/>
</dbReference>
<dbReference type="SUPFAM" id="SSF56176">
    <property type="entry name" value="FAD-binding/transporter-associated domain-like"/>
    <property type="match status" value="1"/>
</dbReference>
<gene>
    <name evidence="7" type="ORF">CLV46_2542</name>
</gene>
<dbReference type="GO" id="GO:0016491">
    <property type="term" value="F:oxidoreductase activity"/>
    <property type="evidence" value="ECO:0007669"/>
    <property type="project" value="UniProtKB-KW"/>
</dbReference>
<dbReference type="EMBL" id="PGFF01000001">
    <property type="protein sequence ID" value="PJJ72962.1"/>
    <property type="molecule type" value="Genomic_DNA"/>
</dbReference>
<evidence type="ECO:0000259" key="6">
    <source>
        <dbReference type="PROSITE" id="PS51387"/>
    </source>
</evidence>
<keyword evidence="5" id="KW-0560">Oxidoreductase</keyword>
<evidence type="ECO:0000256" key="4">
    <source>
        <dbReference type="ARBA" id="ARBA00022827"/>
    </source>
</evidence>
<organism evidence="7 8">
    <name type="scientific">Diaminobutyricimonas aerilata</name>
    <dbReference type="NCBI Taxonomy" id="1162967"/>
    <lineage>
        <taxon>Bacteria</taxon>
        <taxon>Bacillati</taxon>
        <taxon>Actinomycetota</taxon>
        <taxon>Actinomycetes</taxon>
        <taxon>Micrococcales</taxon>
        <taxon>Microbacteriaceae</taxon>
        <taxon>Diaminobutyricimonas</taxon>
    </lineage>
</organism>
<dbReference type="InterPro" id="IPR016169">
    <property type="entry name" value="FAD-bd_PCMH_sub2"/>
</dbReference>
<dbReference type="InterPro" id="IPR050416">
    <property type="entry name" value="FAD-linked_Oxidoreductase"/>
</dbReference>
<evidence type="ECO:0000256" key="1">
    <source>
        <dbReference type="ARBA" id="ARBA00001974"/>
    </source>
</evidence>
<feature type="domain" description="FAD-binding PCMH-type" evidence="6">
    <location>
        <begin position="49"/>
        <end position="217"/>
    </location>
</feature>
<dbReference type="Pfam" id="PF01565">
    <property type="entry name" value="FAD_binding_4"/>
    <property type="match status" value="1"/>
</dbReference>
<dbReference type="GO" id="GO:0071949">
    <property type="term" value="F:FAD binding"/>
    <property type="evidence" value="ECO:0007669"/>
    <property type="project" value="InterPro"/>
</dbReference>
<comment type="cofactor">
    <cofactor evidence="1">
        <name>FAD</name>
        <dbReference type="ChEBI" id="CHEBI:57692"/>
    </cofactor>
</comment>
<dbReference type="InterPro" id="IPR016167">
    <property type="entry name" value="FAD-bd_PCMH_sub1"/>
</dbReference>
<dbReference type="Gene3D" id="3.30.465.10">
    <property type="match status" value="1"/>
</dbReference>
<comment type="caution">
    <text evidence="7">The sequence shown here is derived from an EMBL/GenBank/DDBJ whole genome shotgun (WGS) entry which is preliminary data.</text>
</comment>
<reference evidence="7 8" key="1">
    <citation type="submission" date="2017-11" db="EMBL/GenBank/DDBJ databases">
        <title>Genomic Encyclopedia of Archaeal and Bacterial Type Strains, Phase II (KMG-II): From Individual Species to Whole Genera.</title>
        <authorList>
            <person name="Goeker M."/>
        </authorList>
    </citation>
    <scope>NUCLEOTIDE SEQUENCE [LARGE SCALE GENOMIC DNA]</scope>
    <source>
        <strain evidence="7 8">DSM 27393</strain>
    </source>
</reference>
<dbReference type="Proteomes" id="UP000228758">
    <property type="component" value="Unassembled WGS sequence"/>
</dbReference>
<comment type="similarity">
    <text evidence="2">Belongs to the oxygen-dependent FAD-linked oxidoreductase family.</text>
</comment>
<dbReference type="PANTHER" id="PTHR42973">
    <property type="entry name" value="BINDING OXIDOREDUCTASE, PUTATIVE (AFU_ORTHOLOGUE AFUA_1G17690)-RELATED"/>
    <property type="match status" value="1"/>
</dbReference>
<keyword evidence="3" id="KW-0285">Flavoprotein</keyword>
<dbReference type="InterPro" id="IPR036318">
    <property type="entry name" value="FAD-bd_PCMH-like_sf"/>
</dbReference>
<sequence length="462" mass="48369">MSDLIDHQLVQPYNVAAALRELRQALPGRVFVAGEPTAADLVPAFNTAWRHRAPLIVTPSKPADVSAVVQIAGRQSLTVKAIGTGHGLLGPVDAGIILVTRGLSSVEVDAETRVARIGAGARWQDVLDAAAPHGLAPLAGSAPHVGVVGYLLGGGLGPIARQFGFAADHVREIEVVTGVGEHLIVNAESHADLFWALRGGKVGLGIVVSVTIDLFPLATLWGGGVYFAAPDIEPVLHAWNDWSAALPEEFGTSAAILRLPPAPFIPEPLRGQTVLHVRVAYTGTAAEGERLLAPLRAVRTPLLERVADLPYAQLGAIHQDPAEPMPYTEGGVLLRDLDDAALDALLAAVGPDAPVPLAAVELRLLGGAVARPAGAPNAIAGRDAAFALHIVGAPVPELLDTVIPAVIEGVFSAMHPWVAEELQPNFVGPANPGEHRDRIWAPDTARRLDAVRAGYDPFRVFA</sequence>
<keyword evidence="4" id="KW-0274">FAD</keyword>
<dbReference type="Gene3D" id="3.30.43.10">
    <property type="entry name" value="Uridine Diphospho-n-acetylenolpyruvylglucosamine Reductase, domain 2"/>
    <property type="match status" value="1"/>
</dbReference>
<evidence type="ECO:0000256" key="3">
    <source>
        <dbReference type="ARBA" id="ARBA00022630"/>
    </source>
</evidence>
<dbReference type="OrthoDB" id="9775082at2"/>
<dbReference type="InterPro" id="IPR016166">
    <property type="entry name" value="FAD-bd_PCMH"/>
</dbReference>
<accession>A0A2M9CM46</accession>
<dbReference type="RefSeq" id="WP_100365099.1">
    <property type="nucleotide sequence ID" value="NZ_PGFF01000001.1"/>
</dbReference>